<evidence type="ECO:0000256" key="1">
    <source>
        <dbReference type="SAM" id="MobiDB-lite"/>
    </source>
</evidence>
<feature type="region of interest" description="Disordered" evidence="1">
    <location>
        <begin position="83"/>
        <end position="117"/>
    </location>
</feature>
<dbReference type="AlphaFoldDB" id="A0A9D1IUX5"/>
<gene>
    <name evidence="4" type="ORF">IAA53_02345</name>
</gene>
<dbReference type="PANTHER" id="PTHR21180">
    <property type="entry name" value="ENDONUCLEASE/EXONUCLEASE/PHOSPHATASE FAMILY DOMAIN-CONTAINING PROTEIN 1"/>
    <property type="match status" value="1"/>
</dbReference>
<dbReference type="InterPro" id="IPR010994">
    <property type="entry name" value="RuvA_2-like"/>
</dbReference>
<evidence type="ECO:0000259" key="3">
    <source>
        <dbReference type="SMART" id="SM00278"/>
    </source>
</evidence>
<dbReference type="PANTHER" id="PTHR21180:SF32">
    <property type="entry name" value="ENDONUCLEASE_EXONUCLEASE_PHOSPHATASE FAMILY DOMAIN-CONTAINING PROTEIN 1"/>
    <property type="match status" value="1"/>
</dbReference>
<dbReference type="GO" id="GO:0015628">
    <property type="term" value="P:protein secretion by the type II secretion system"/>
    <property type="evidence" value="ECO:0007669"/>
    <property type="project" value="TreeGrafter"/>
</dbReference>
<dbReference type="InterPro" id="IPR051675">
    <property type="entry name" value="Endo/Exo/Phosphatase_dom_1"/>
</dbReference>
<dbReference type="InterPro" id="IPR003583">
    <property type="entry name" value="Hlx-hairpin-Hlx_DNA-bd_motif"/>
</dbReference>
<dbReference type="GO" id="GO:0003677">
    <property type="term" value="F:DNA binding"/>
    <property type="evidence" value="ECO:0007669"/>
    <property type="project" value="InterPro"/>
</dbReference>
<evidence type="ECO:0000256" key="2">
    <source>
        <dbReference type="SAM" id="Phobius"/>
    </source>
</evidence>
<sequence length="182" mass="19249">MRGSYTAFWAGPRLIGRHYYTRFRWLVNEAEAKAKMKERHVSRLIYGILALVCAFALGWVLGSGGARETVAVTVAAPEETAAAPVPAGETAAAGEAPADGASAASAAETQEPTQENPLNLNTATQAQLELLPGIGPALAQAILDYRAEFGPFTAPEQLMEVPGIGEKRFAAVEQLVNVEDTP</sequence>
<dbReference type="EMBL" id="DVHE01000016">
    <property type="protein sequence ID" value="HIR50121.1"/>
    <property type="molecule type" value="Genomic_DNA"/>
</dbReference>
<dbReference type="Pfam" id="PF12836">
    <property type="entry name" value="HHH_3"/>
    <property type="match status" value="1"/>
</dbReference>
<feature type="domain" description="Helix-hairpin-helix DNA-binding motif class 1" evidence="3">
    <location>
        <begin position="126"/>
        <end position="145"/>
    </location>
</feature>
<comment type="caution">
    <text evidence="4">The sequence shown here is derived from an EMBL/GenBank/DDBJ whole genome shotgun (WGS) entry which is preliminary data.</text>
</comment>
<dbReference type="Gene3D" id="1.10.150.320">
    <property type="entry name" value="Photosystem II 12 kDa extrinsic protein"/>
    <property type="match status" value="1"/>
</dbReference>
<accession>A0A9D1IUX5</accession>
<reference evidence="4" key="2">
    <citation type="journal article" date="2021" name="PeerJ">
        <title>Extensive microbial diversity within the chicken gut microbiome revealed by metagenomics and culture.</title>
        <authorList>
            <person name="Gilroy R."/>
            <person name="Ravi A."/>
            <person name="Getino M."/>
            <person name="Pursley I."/>
            <person name="Horton D.L."/>
            <person name="Alikhan N.F."/>
            <person name="Baker D."/>
            <person name="Gharbi K."/>
            <person name="Hall N."/>
            <person name="Watson M."/>
            <person name="Adriaenssens E.M."/>
            <person name="Foster-Nyarko E."/>
            <person name="Jarju S."/>
            <person name="Secka A."/>
            <person name="Antonio M."/>
            <person name="Oren A."/>
            <person name="Chaudhuri R.R."/>
            <person name="La Ragione R."/>
            <person name="Hildebrand F."/>
            <person name="Pallen M.J."/>
        </authorList>
    </citation>
    <scope>NUCLEOTIDE SEQUENCE</scope>
    <source>
        <strain evidence="4">ChiBcec15-4380</strain>
    </source>
</reference>
<keyword evidence="2" id="KW-0812">Transmembrane</keyword>
<keyword evidence="2" id="KW-0472">Membrane</keyword>
<evidence type="ECO:0000313" key="5">
    <source>
        <dbReference type="Proteomes" id="UP000824239"/>
    </source>
</evidence>
<dbReference type="GO" id="GO:0015627">
    <property type="term" value="C:type II protein secretion system complex"/>
    <property type="evidence" value="ECO:0007669"/>
    <property type="project" value="TreeGrafter"/>
</dbReference>
<dbReference type="SUPFAM" id="SSF47781">
    <property type="entry name" value="RuvA domain 2-like"/>
    <property type="match status" value="1"/>
</dbReference>
<feature type="compositionally biased region" description="Low complexity" evidence="1">
    <location>
        <begin position="83"/>
        <end position="115"/>
    </location>
</feature>
<dbReference type="GO" id="GO:0006281">
    <property type="term" value="P:DNA repair"/>
    <property type="evidence" value="ECO:0007669"/>
    <property type="project" value="InterPro"/>
</dbReference>
<name>A0A9D1IUX5_9FIRM</name>
<dbReference type="Proteomes" id="UP000824239">
    <property type="component" value="Unassembled WGS sequence"/>
</dbReference>
<feature type="domain" description="Helix-hairpin-helix DNA-binding motif class 1" evidence="3">
    <location>
        <begin position="156"/>
        <end position="175"/>
    </location>
</feature>
<feature type="transmembrane region" description="Helical" evidence="2">
    <location>
        <begin position="44"/>
        <end position="62"/>
    </location>
</feature>
<protein>
    <submittedName>
        <fullName evidence="4">Helix-hairpin-helix domain-containing protein</fullName>
    </submittedName>
</protein>
<keyword evidence="2" id="KW-1133">Transmembrane helix</keyword>
<organism evidence="4 5">
    <name type="scientific">Candidatus Avoscillospira avicola</name>
    <dbReference type="NCBI Taxonomy" id="2840706"/>
    <lineage>
        <taxon>Bacteria</taxon>
        <taxon>Bacillati</taxon>
        <taxon>Bacillota</taxon>
        <taxon>Clostridia</taxon>
        <taxon>Eubacteriales</taxon>
        <taxon>Oscillospiraceae</taxon>
        <taxon>Oscillospiraceae incertae sedis</taxon>
        <taxon>Candidatus Avoscillospira</taxon>
    </lineage>
</organism>
<proteinExistence type="predicted"/>
<reference evidence="4" key="1">
    <citation type="submission" date="2020-10" db="EMBL/GenBank/DDBJ databases">
        <authorList>
            <person name="Gilroy R."/>
        </authorList>
    </citation>
    <scope>NUCLEOTIDE SEQUENCE</scope>
    <source>
        <strain evidence="4">ChiBcec15-4380</strain>
    </source>
</reference>
<evidence type="ECO:0000313" key="4">
    <source>
        <dbReference type="EMBL" id="HIR50121.1"/>
    </source>
</evidence>
<dbReference type="SMART" id="SM00278">
    <property type="entry name" value="HhH1"/>
    <property type="match status" value="2"/>
</dbReference>